<proteinExistence type="predicted"/>
<name>A0A6J4L106_9CYAN</name>
<sequence>MPDLLTVHRMDFNNLITLLEHKYNLTLTEKSVRAGSQDKEGAKQIDSPLDRCDNLLTLDDCIRLELASESGSAIA</sequence>
<dbReference type="AlphaFoldDB" id="A0A6J4L106"/>
<protein>
    <submittedName>
        <fullName evidence="1">Uncharacterized protein</fullName>
    </submittedName>
</protein>
<dbReference type="EMBL" id="CADCTY010000490">
    <property type="protein sequence ID" value="CAA9320262.1"/>
    <property type="molecule type" value="Genomic_DNA"/>
</dbReference>
<organism evidence="1">
    <name type="scientific">uncultured Leptolyngbya sp</name>
    <dbReference type="NCBI Taxonomy" id="332963"/>
    <lineage>
        <taxon>Bacteria</taxon>
        <taxon>Bacillati</taxon>
        <taxon>Cyanobacteriota</taxon>
        <taxon>Cyanophyceae</taxon>
        <taxon>Leptolyngbyales</taxon>
        <taxon>Leptolyngbyaceae</taxon>
        <taxon>Leptolyngbya group</taxon>
        <taxon>Leptolyngbya</taxon>
        <taxon>environmental samples</taxon>
    </lineage>
</organism>
<evidence type="ECO:0000313" key="1">
    <source>
        <dbReference type="EMBL" id="CAA9320262.1"/>
    </source>
</evidence>
<reference evidence="1" key="1">
    <citation type="submission" date="2020-02" db="EMBL/GenBank/DDBJ databases">
        <authorList>
            <person name="Meier V. D."/>
        </authorList>
    </citation>
    <scope>NUCLEOTIDE SEQUENCE</scope>
    <source>
        <strain evidence="1">AVDCRST_MAG94</strain>
    </source>
</reference>
<accession>A0A6J4L106</accession>
<gene>
    <name evidence="1" type="ORF">AVDCRST_MAG94-1422</name>
</gene>